<proteinExistence type="predicted"/>
<feature type="domain" description="FecR N-terminal" evidence="2">
    <location>
        <begin position="10"/>
        <end position="51"/>
    </location>
</feature>
<name>A0ABW3PFS2_9PROT</name>
<reference evidence="4" key="1">
    <citation type="journal article" date="2019" name="Int. J. Syst. Evol. Microbiol.">
        <title>The Global Catalogue of Microorganisms (GCM) 10K type strain sequencing project: providing services to taxonomists for standard genome sequencing and annotation.</title>
        <authorList>
            <consortium name="The Broad Institute Genomics Platform"/>
            <consortium name="The Broad Institute Genome Sequencing Center for Infectious Disease"/>
            <person name="Wu L."/>
            <person name="Ma J."/>
        </authorList>
    </citation>
    <scope>NUCLEOTIDE SEQUENCE [LARGE SCALE GENOMIC DNA]</scope>
    <source>
        <strain evidence="4">CCUG 58411</strain>
    </source>
</reference>
<sequence>MTREQLILNQASEWFAVLQDKHCSEQDYQQWQAWLAQDAAHARVWQRVEALSKPFQTLAEKVPANLARETLDQVKHSGRRQALRLLGLGSTVVATGLLLRYSLPWQGWRHEYALAHAAYRTRLGERLRFKLADGTQLTLNTASMVDVEYDEHLRRIILHQGEIHVESAHDTMVKARPLVVDTSTARITALGTRFTVRSDLHSGHVAVFDGAVQVAPEKTAPLRVEAGRQVRFNIAQITPDGFAELAREAWSAGKLVADNIALRDFIDELSRYTPLTIHVSPDTAKLRLVGVYSIANPASDIPVILAALEHALPIHVQKTSPANLTIIPR</sequence>
<dbReference type="InterPro" id="IPR012373">
    <property type="entry name" value="Ferrdict_sens_TM"/>
</dbReference>
<organism evidence="3 4">
    <name type="scientific">Methylophilus flavus</name>
    <dbReference type="NCBI Taxonomy" id="640084"/>
    <lineage>
        <taxon>Bacteria</taxon>
        <taxon>Pseudomonadati</taxon>
        <taxon>Pseudomonadota</taxon>
        <taxon>Betaproteobacteria</taxon>
        <taxon>Nitrosomonadales</taxon>
        <taxon>Methylophilaceae</taxon>
        <taxon>Methylophilus</taxon>
    </lineage>
</organism>
<dbReference type="PANTHER" id="PTHR30273:SF2">
    <property type="entry name" value="PROTEIN FECR"/>
    <property type="match status" value="1"/>
</dbReference>
<dbReference type="PIRSF" id="PIRSF018266">
    <property type="entry name" value="FecR"/>
    <property type="match status" value="1"/>
</dbReference>
<dbReference type="Proteomes" id="UP001597206">
    <property type="component" value="Unassembled WGS sequence"/>
</dbReference>
<dbReference type="RefSeq" id="WP_379035525.1">
    <property type="nucleotide sequence ID" value="NZ_JBHTLN010000007.1"/>
</dbReference>
<feature type="domain" description="FecR protein" evidence="1">
    <location>
        <begin position="118"/>
        <end position="213"/>
    </location>
</feature>
<dbReference type="PANTHER" id="PTHR30273">
    <property type="entry name" value="PERIPLASMIC SIGNAL SENSOR AND SIGMA FACTOR ACTIVATOR FECR-RELATED"/>
    <property type="match status" value="1"/>
</dbReference>
<evidence type="ECO:0000313" key="4">
    <source>
        <dbReference type="Proteomes" id="UP001597206"/>
    </source>
</evidence>
<protein>
    <submittedName>
        <fullName evidence="3">FecR domain-containing protein</fullName>
    </submittedName>
</protein>
<dbReference type="EMBL" id="JBHTLN010000007">
    <property type="protein sequence ID" value="MFD1123641.1"/>
    <property type="molecule type" value="Genomic_DNA"/>
</dbReference>
<evidence type="ECO:0000259" key="2">
    <source>
        <dbReference type="Pfam" id="PF16220"/>
    </source>
</evidence>
<gene>
    <name evidence="3" type="ORF">ACFQ2T_14085</name>
</gene>
<dbReference type="Pfam" id="PF16220">
    <property type="entry name" value="DUF4880"/>
    <property type="match status" value="1"/>
</dbReference>
<comment type="caution">
    <text evidence="3">The sequence shown here is derived from an EMBL/GenBank/DDBJ whole genome shotgun (WGS) entry which is preliminary data.</text>
</comment>
<accession>A0ABW3PFS2</accession>
<evidence type="ECO:0000259" key="1">
    <source>
        <dbReference type="Pfam" id="PF04773"/>
    </source>
</evidence>
<dbReference type="InterPro" id="IPR032623">
    <property type="entry name" value="FecR_N"/>
</dbReference>
<keyword evidence="4" id="KW-1185">Reference proteome</keyword>
<dbReference type="InterPro" id="IPR006860">
    <property type="entry name" value="FecR"/>
</dbReference>
<evidence type="ECO:0000313" key="3">
    <source>
        <dbReference type="EMBL" id="MFD1123641.1"/>
    </source>
</evidence>
<dbReference type="Gene3D" id="2.60.120.1440">
    <property type="match status" value="1"/>
</dbReference>
<dbReference type="Pfam" id="PF04773">
    <property type="entry name" value="FecR"/>
    <property type="match status" value="1"/>
</dbReference>